<dbReference type="PANTHER" id="PTHR43677:SF1">
    <property type="entry name" value="ACRYLYL-COA REDUCTASE ACUI-RELATED"/>
    <property type="match status" value="1"/>
</dbReference>
<accession>A0A225NEZ6</accession>
<dbReference type="InterPro" id="IPR036291">
    <property type="entry name" value="NAD(P)-bd_dom_sf"/>
</dbReference>
<dbReference type="InterPro" id="IPR020843">
    <property type="entry name" value="ER"/>
</dbReference>
<protein>
    <submittedName>
        <fullName evidence="2">Acryloyl-CoA reductase</fullName>
    </submittedName>
</protein>
<dbReference type="Proteomes" id="UP000215377">
    <property type="component" value="Unassembled WGS sequence"/>
</dbReference>
<dbReference type="Gene3D" id="3.90.180.10">
    <property type="entry name" value="Medium-chain alcohol dehydrogenases, catalytic domain"/>
    <property type="match status" value="1"/>
</dbReference>
<dbReference type="EMBL" id="AQQR01000026">
    <property type="protein sequence ID" value="OWU67805.1"/>
    <property type="molecule type" value="Genomic_DNA"/>
</dbReference>
<dbReference type="AlphaFoldDB" id="A0A225NEZ6"/>
<dbReference type="CDD" id="cd08288">
    <property type="entry name" value="MDR_yhdh"/>
    <property type="match status" value="1"/>
</dbReference>
<keyword evidence="3" id="KW-1185">Reference proteome</keyword>
<dbReference type="GO" id="GO:0043957">
    <property type="term" value="F:acryloyl-CoA reductase (NADPH) activity"/>
    <property type="evidence" value="ECO:0007669"/>
    <property type="project" value="TreeGrafter"/>
</dbReference>
<evidence type="ECO:0000313" key="2">
    <source>
        <dbReference type="EMBL" id="OWU67805.1"/>
    </source>
</evidence>
<dbReference type="NCBIfam" id="TIGR02823">
    <property type="entry name" value="oxido_YhdH"/>
    <property type="match status" value="1"/>
</dbReference>
<name>A0A225NEZ6_9RHOB</name>
<dbReference type="PANTHER" id="PTHR43677">
    <property type="entry name" value="SHORT-CHAIN DEHYDROGENASE/REDUCTASE"/>
    <property type="match status" value="1"/>
</dbReference>
<sequence length="330" mass="34569">MFKALVVEKDEDSGKTSAGVKQLDLADLPDGDVTVAVEYSTVNYKDGLCIGPGGGLVRSYPHVPGIDFAGTVEASDDERYSPGDKVVLTGWRVGEAHWGGYSQKARVKADWLVPLPRGLDTRQAMAVGTAGFTAMLAVMALEDHGMEPGHGPVLVTGAAGGVGSVATAILASLGYEVAGVTGRPETAEYLKGLGATQIVPREEINELVKRPLESETWAGCVDAVGGPMLARVLGQMKYGASVAAVGLAGGPQLPATVIPFLLRGVNLLGIDSVMQPFDNRLRAWQRIARDLPMDKLEAMIRPATLEDLSALGADILKGQVQGRVVVDLSA</sequence>
<dbReference type="Pfam" id="PF08240">
    <property type="entry name" value="ADH_N"/>
    <property type="match status" value="1"/>
</dbReference>
<reference evidence="2 3" key="1">
    <citation type="submission" date="2013-04" db="EMBL/GenBank/DDBJ databases">
        <title>Oceanicola sp. 22II1-22F33 Genome Sequencing.</title>
        <authorList>
            <person name="Lai Q."/>
            <person name="Li G."/>
            <person name="Shao Z."/>
        </authorList>
    </citation>
    <scope>NUCLEOTIDE SEQUENCE [LARGE SCALE GENOMIC DNA]</scope>
    <source>
        <strain evidence="2 3">22II1-22F33</strain>
    </source>
</reference>
<dbReference type="InterPro" id="IPR011032">
    <property type="entry name" value="GroES-like_sf"/>
</dbReference>
<dbReference type="RefSeq" id="WP_088652740.1">
    <property type="nucleotide sequence ID" value="NZ_AQQR01000026.1"/>
</dbReference>
<dbReference type="Pfam" id="PF00107">
    <property type="entry name" value="ADH_zinc_N"/>
    <property type="match status" value="1"/>
</dbReference>
<dbReference type="SUPFAM" id="SSF50129">
    <property type="entry name" value="GroES-like"/>
    <property type="match status" value="1"/>
</dbReference>
<dbReference type="SUPFAM" id="SSF51735">
    <property type="entry name" value="NAD(P)-binding Rossmann-fold domains"/>
    <property type="match status" value="1"/>
</dbReference>
<gene>
    <name evidence="2" type="ORF">ATO3_25590</name>
</gene>
<dbReference type="InterPro" id="IPR013154">
    <property type="entry name" value="ADH-like_N"/>
</dbReference>
<proteinExistence type="predicted"/>
<dbReference type="InterPro" id="IPR014188">
    <property type="entry name" value="Acrylyl-CoA_reductase_AcuI"/>
</dbReference>
<dbReference type="InterPro" id="IPR013149">
    <property type="entry name" value="ADH-like_C"/>
</dbReference>
<comment type="caution">
    <text evidence="2">The sequence shown here is derived from an EMBL/GenBank/DDBJ whole genome shotgun (WGS) entry which is preliminary data.</text>
</comment>
<dbReference type="InterPro" id="IPR051397">
    <property type="entry name" value="Zn-ADH-like_protein"/>
</dbReference>
<organism evidence="2 3">
    <name type="scientific">Marinibacterium profundimaris</name>
    <dbReference type="NCBI Taxonomy" id="1679460"/>
    <lineage>
        <taxon>Bacteria</taxon>
        <taxon>Pseudomonadati</taxon>
        <taxon>Pseudomonadota</taxon>
        <taxon>Alphaproteobacteria</taxon>
        <taxon>Rhodobacterales</taxon>
        <taxon>Paracoccaceae</taxon>
        <taxon>Marinibacterium</taxon>
    </lineage>
</organism>
<feature type="domain" description="Enoyl reductase (ER)" evidence="1">
    <location>
        <begin position="19"/>
        <end position="326"/>
    </location>
</feature>
<evidence type="ECO:0000259" key="1">
    <source>
        <dbReference type="SMART" id="SM00829"/>
    </source>
</evidence>
<dbReference type="SMART" id="SM00829">
    <property type="entry name" value="PKS_ER"/>
    <property type="match status" value="1"/>
</dbReference>
<evidence type="ECO:0000313" key="3">
    <source>
        <dbReference type="Proteomes" id="UP000215377"/>
    </source>
</evidence>
<dbReference type="Gene3D" id="3.40.50.720">
    <property type="entry name" value="NAD(P)-binding Rossmann-like Domain"/>
    <property type="match status" value="1"/>
</dbReference>
<dbReference type="OrthoDB" id="9782155at2"/>